<protein>
    <recommendedName>
        <fullName evidence="3">DUF3108 domain-containing protein</fullName>
    </recommendedName>
</protein>
<organism evidence="4 5">
    <name type="scientific">Candidatus Thiothrix phosphatis</name>
    <dbReference type="NCBI Taxonomy" id="3112415"/>
    <lineage>
        <taxon>Bacteria</taxon>
        <taxon>Pseudomonadati</taxon>
        <taxon>Pseudomonadota</taxon>
        <taxon>Gammaproteobacteria</taxon>
        <taxon>Thiotrichales</taxon>
        <taxon>Thiotrichaceae</taxon>
        <taxon>Thiothrix</taxon>
    </lineage>
</organism>
<evidence type="ECO:0000256" key="2">
    <source>
        <dbReference type="SAM" id="SignalP"/>
    </source>
</evidence>
<feature type="chain" id="PRO_5045490617" description="DUF3108 domain-containing protein" evidence="2">
    <location>
        <begin position="20"/>
        <end position="332"/>
    </location>
</feature>
<feature type="compositionally biased region" description="Low complexity" evidence="1">
    <location>
        <begin position="85"/>
        <end position="95"/>
    </location>
</feature>
<keyword evidence="5" id="KW-1185">Reference proteome</keyword>
<dbReference type="PROSITE" id="PS51257">
    <property type="entry name" value="PROKAR_LIPOPROTEIN"/>
    <property type="match status" value="1"/>
</dbReference>
<accession>A0ABU6CY94</accession>
<feature type="domain" description="DUF3108" evidence="3">
    <location>
        <begin position="138"/>
        <end position="322"/>
    </location>
</feature>
<feature type="signal peptide" evidence="2">
    <location>
        <begin position="1"/>
        <end position="19"/>
    </location>
</feature>
<dbReference type="RefSeq" id="WP_324695690.1">
    <property type="nucleotide sequence ID" value="NZ_JAYMYJ010000112.1"/>
</dbReference>
<evidence type="ECO:0000313" key="4">
    <source>
        <dbReference type="EMBL" id="MEB4591807.1"/>
    </source>
</evidence>
<evidence type="ECO:0000313" key="5">
    <source>
        <dbReference type="Proteomes" id="UP001308005"/>
    </source>
</evidence>
<feature type="compositionally biased region" description="Gly residues" evidence="1">
    <location>
        <begin position="96"/>
        <end position="105"/>
    </location>
</feature>
<dbReference type="Proteomes" id="UP001308005">
    <property type="component" value="Unassembled WGS sequence"/>
</dbReference>
<dbReference type="EMBL" id="JAYMYJ010000112">
    <property type="protein sequence ID" value="MEB4591807.1"/>
    <property type="molecule type" value="Genomic_DNA"/>
</dbReference>
<feature type="compositionally biased region" description="Low complexity" evidence="1">
    <location>
        <begin position="61"/>
        <end position="76"/>
    </location>
</feature>
<keyword evidence="2" id="KW-0732">Signal</keyword>
<sequence>MDNKMLTLASVLALSLALAGCNGGGSGSGTESTASATSSGDSSGSSSGSTIGTGGDGGDAGSNTSTGSGSTSSGSTGTSGGSGSVSGSDPGNSGSSTGGSSGSGSGSTASGGDSADCFNVDLYATGTVVEMVEKTVSSSGQLTSTSKNTVKGTATFNGQSVMDIYSEVTATGSAPSKSTQDNYFTIDNANMIEYYHGSVINVTEPAVAAGTTTLTLTPPMEDRFELGSNQSATQSYKIKTDASVMGYPYSQTSDHERTKRFVGIETVTVPAGTFKACRYEESLKTTAVGTTATEASTHWVAMGSGLEVKSVAGDSTSELQSAKINGSAVTGQ</sequence>
<dbReference type="Pfam" id="PF21347">
    <property type="entry name" value="DUF3108_like"/>
    <property type="match status" value="1"/>
</dbReference>
<dbReference type="Gene3D" id="2.40.360.20">
    <property type="match status" value="1"/>
</dbReference>
<name>A0ABU6CY94_9GAMM</name>
<reference evidence="5" key="1">
    <citation type="submission" date="2023-07" db="EMBL/GenBank/DDBJ databases">
        <title>The carbon used by Thiothrix.</title>
        <authorList>
            <person name="Chen L."/>
        </authorList>
    </citation>
    <scope>NUCLEOTIDE SEQUENCE [LARGE SCALE GENOMIC DNA]</scope>
</reference>
<feature type="compositionally biased region" description="Gly residues" evidence="1">
    <location>
        <begin position="51"/>
        <end position="60"/>
    </location>
</feature>
<proteinExistence type="predicted"/>
<evidence type="ECO:0000256" key="1">
    <source>
        <dbReference type="SAM" id="MobiDB-lite"/>
    </source>
</evidence>
<feature type="compositionally biased region" description="Low complexity" evidence="1">
    <location>
        <begin position="29"/>
        <end position="50"/>
    </location>
</feature>
<dbReference type="InterPro" id="IPR049279">
    <property type="entry name" value="DUF3108-like"/>
</dbReference>
<gene>
    <name evidence="4" type="ORF">VSS37_12515</name>
</gene>
<evidence type="ECO:0000259" key="3">
    <source>
        <dbReference type="Pfam" id="PF21347"/>
    </source>
</evidence>
<feature type="region of interest" description="Disordered" evidence="1">
    <location>
        <begin position="22"/>
        <end position="111"/>
    </location>
</feature>
<comment type="caution">
    <text evidence="4">The sequence shown here is derived from an EMBL/GenBank/DDBJ whole genome shotgun (WGS) entry which is preliminary data.</text>
</comment>